<gene>
    <name evidence="6" type="ORF">ACFYXI_06550</name>
</gene>
<organism evidence="6 7">
    <name type="scientific">Microtetraspora malaysiensis</name>
    <dbReference type="NCBI Taxonomy" id="161358"/>
    <lineage>
        <taxon>Bacteria</taxon>
        <taxon>Bacillati</taxon>
        <taxon>Actinomycetota</taxon>
        <taxon>Actinomycetes</taxon>
        <taxon>Streptosporangiales</taxon>
        <taxon>Streptosporangiaceae</taxon>
        <taxon>Microtetraspora</taxon>
    </lineage>
</organism>
<protein>
    <submittedName>
        <fullName evidence="6">VIT1/CCC1 transporter family protein</fullName>
    </submittedName>
</protein>
<evidence type="ECO:0000256" key="5">
    <source>
        <dbReference type="SAM" id="Phobius"/>
    </source>
</evidence>
<feature type="transmembrane region" description="Helical" evidence="5">
    <location>
        <begin position="217"/>
        <end position="238"/>
    </location>
</feature>
<dbReference type="PANTHER" id="PTHR31851">
    <property type="entry name" value="FE(2+)/MN(2+) TRANSPORTER PCL1"/>
    <property type="match status" value="1"/>
</dbReference>
<accession>A0ABW6SK21</accession>
<keyword evidence="3 5" id="KW-1133">Transmembrane helix</keyword>
<evidence type="ECO:0000313" key="7">
    <source>
        <dbReference type="Proteomes" id="UP001602013"/>
    </source>
</evidence>
<evidence type="ECO:0000256" key="3">
    <source>
        <dbReference type="ARBA" id="ARBA00022989"/>
    </source>
</evidence>
<dbReference type="InterPro" id="IPR008217">
    <property type="entry name" value="Ccc1_fam"/>
</dbReference>
<keyword evidence="2 5" id="KW-0812">Transmembrane</keyword>
<sequence length="239" mass="25263">MTTTTESFEFEIHHAHRDVAGGWLRPTVFGMMDGLCSNLALVAGVAGAQGSTKAVALAGLAGLVGGAFSMGTGEYTSVRSQNESMLAEIEAERHELRHNPLAEQRELAEMYVKRGVDPELAQAVSHQLLRDPDQALEVHVREELGVDLHDLPNPWTAAISSFLSFVAGAAIPLLPYLLGIDALGVAAALTLVALFVAGAVVARYTTRTWWYSGARQLLFGLASAAVTYGIGHLVGAAVG</sequence>
<dbReference type="EMBL" id="JBIASD010000003">
    <property type="protein sequence ID" value="MFF3665238.1"/>
    <property type="molecule type" value="Genomic_DNA"/>
</dbReference>
<evidence type="ECO:0000313" key="6">
    <source>
        <dbReference type="EMBL" id="MFF3665238.1"/>
    </source>
</evidence>
<dbReference type="Proteomes" id="UP001602013">
    <property type="component" value="Unassembled WGS sequence"/>
</dbReference>
<comment type="subcellular location">
    <subcellularLocation>
        <location evidence="1">Endomembrane system</location>
        <topology evidence="1">Multi-pass membrane protein</topology>
    </subcellularLocation>
</comment>
<evidence type="ECO:0000256" key="1">
    <source>
        <dbReference type="ARBA" id="ARBA00004127"/>
    </source>
</evidence>
<keyword evidence="7" id="KW-1185">Reference proteome</keyword>
<evidence type="ECO:0000256" key="2">
    <source>
        <dbReference type="ARBA" id="ARBA00022692"/>
    </source>
</evidence>
<reference evidence="6 7" key="1">
    <citation type="submission" date="2024-10" db="EMBL/GenBank/DDBJ databases">
        <title>The Natural Products Discovery Center: Release of the First 8490 Sequenced Strains for Exploring Actinobacteria Biosynthetic Diversity.</title>
        <authorList>
            <person name="Kalkreuter E."/>
            <person name="Kautsar S.A."/>
            <person name="Yang D."/>
            <person name="Bader C.D."/>
            <person name="Teijaro C.N."/>
            <person name="Fluegel L."/>
            <person name="Davis C.M."/>
            <person name="Simpson J.R."/>
            <person name="Lauterbach L."/>
            <person name="Steele A.D."/>
            <person name="Gui C."/>
            <person name="Meng S."/>
            <person name="Li G."/>
            <person name="Viehrig K."/>
            <person name="Ye F."/>
            <person name="Su P."/>
            <person name="Kiefer A.F."/>
            <person name="Nichols A."/>
            <person name="Cepeda A.J."/>
            <person name="Yan W."/>
            <person name="Fan B."/>
            <person name="Jiang Y."/>
            <person name="Adhikari A."/>
            <person name="Zheng C.-J."/>
            <person name="Schuster L."/>
            <person name="Cowan T.M."/>
            <person name="Smanski M.J."/>
            <person name="Chevrette M.G."/>
            <person name="De Carvalho L.P.S."/>
            <person name="Shen B."/>
        </authorList>
    </citation>
    <scope>NUCLEOTIDE SEQUENCE [LARGE SCALE GENOMIC DNA]</scope>
    <source>
        <strain evidence="6 7">NPDC002173</strain>
    </source>
</reference>
<feature type="transmembrane region" description="Helical" evidence="5">
    <location>
        <begin position="183"/>
        <end position="205"/>
    </location>
</feature>
<comment type="caution">
    <text evidence="6">The sequence shown here is derived from an EMBL/GenBank/DDBJ whole genome shotgun (WGS) entry which is preliminary data.</text>
</comment>
<dbReference type="Pfam" id="PF01988">
    <property type="entry name" value="VIT1"/>
    <property type="match status" value="1"/>
</dbReference>
<dbReference type="RefSeq" id="WP_387409240.1">
    <property type="nucleotide sequence ID" value="NZ_JBIASD010000003.1"/>
</dbReference>
<evidence type="ECO:0000256" key="4">
    <source>
        <dbReference type="ARBA" id="ARBA00023136"/>
    </source>
</evidence>
<feature type="transmembrane region" description="Helical" evidence="5">
    <location>
        <begin position="155"/>
        <end position="177"/>
    </location>
</feature>
<proteinExistence type="predicted"/>
<keyword evidence="4 5" id="KW-0472">Membrane</keyword>
<name>A0ABW6SK21_9ACTN</name>